<feature type="compositionally biased region" description="Polar residues" evidence="1">
    <location>
        <begin position="108"/>
        <end position="117"/>
    </location>
</feature>
<evidence type="ECO:0000313" key="3">
    <source>
        <dbReference type="Proteomes" id="UP000054560"/>
    </source>
</evidence>
<sequence length="164" mass="18156">MSQENYTDTTAFDQIKSGTKRSQGDDNLENNEALGEDTYIDGDEDDPKSPNSKDPEGSPAKNPLPSSPPHKKTMTNSTTLSRDIESVHGHDGKDIEQIRSDDGRSNEPDSQQYSQTKSNRKLRSVTSLCPNLPDNLKRKKTSINGIPISLHDMKSAPDCERLQV</sequence>
<proteinExistence type="predicted"/>
<dbReference type="Proteomes" id="UP000054560">
    <property type="component" value="Unassembled WGS sequence"/>
</dbReference>
<dbReference type="AlphaFoldDB" id="A0A0L0G7B7"/>
<keyword evidence="3" id="KW-1185">Reference proteome</keyword>
<feature type="compositionally biased region" description="Basic and acidic residues" evidence="1">
    <location>
        <begin position="82"/>
        <end position="107"/>
    </location>
</feature>
<name>A0A0L0G7B7_9EUKA</name>
<organism evidence="2 3">
    <name type="scientific">Sphaeroforma arctica JP610</name>
    <dbReference type="NCBI Taxonomy" id="667725"/>
    <lineage>
        <taxon>Eukaryota</taxon>
        <taxon>Ichthyosporea</taxon>
        <taxon>Ichthyophonida</taxon>
        <taxon>Sphaeroforma</taxon>
    </lineage>
</organism>
<accession>A0A0L0G7B7</accession>
<protein>
    <submittedName>
        <fullName evidence="2">Uncharacterized protein</fullName>
    </submittedName>
</protein>
<dbReference type="GeneID" id="25904167"/>
<dbReference type="RefSeq" id="XP_014158000.1">
    <property type="nucleotide sequence ID" value="XM_014302525.1"/>
</dbReference>
<gene>
    <name evidence="2" type="ORF">SARC_03663</name>
</gene>
<reference evidence="2 3" key="1">
    <citation type="submission" date="2011-02" db="EMBL/GenBank/DDBJ databases">
        <title>The Genome Sequence of Sphaeroforma arctica JP610.</title>
        <authorList>
            <consortium name="The Broad Institute Genome Sequencing Platform"/>
            <person name="Russ C."/>
            <person name="Cuomo C."/>
            <person name="Young S.K."/>
            <person name="Zeng Q."/>
            <person name="Gargeya S."/>
            <person name="Alvarado L."/>
            <person name="Berlin A."/>
            <person name="Chapman S.B."/>
            <person name="Chen Z."/>
            <person name="Freedman E."/>
            <person name="Gellesch M."/>
            <person name="Goldberg J."/>
            <person name="Griggs A."/>
            <person name="Gujja S."/>
            <person name="Heilman E."/>
            <person name="Heiman D."/>
            <person name="Howarth C."/>
            <person name="Mehta T."/>
            <person name="Neiman D."/>
            <person name="Pearson M."/>
            <person name="Roberts A."/>
            <person name="Saif S."/>
            <person name="Shea T."/>
            <person name="Shenoy N."/>
            <person name="Sisk P."/>
            <person name="Stolte C."/>
            <person name="Sykes S."/>
            <person name="White J."/>
            <person name="Yandava C."/>
            <person name="Burger G."/>
            <person name="Gray M.W."/>
            <person name="Holland P.W.H."/>
            <person name="King N."/>
            <person name="Lang F.B.F."/>
            <person name="Roger A.J."/>
            <person name="Ruiz-Trillo I."/>
            <person name="Haas B."/>
            <person name="Nusbaum C."/>
            <person name="Birren B."/>
        </authorList>
    </citation>
    <scope>NUCLEOTIDE SEQUENCE [LARGE SCALE GENOMIC DNA]</scope>
    <source>
        <strain evidence="2 3">JP610</strain>
    </source>
</reference>
<feature type="region of interest" description="Disordered" evidence="1">
    <location>
        <begin position="1"/>
        <end position="138"/>
    </location>
</feature>
<evidence type="ECO:0000313" key="2">
    <source>
        <dbReference type="EMBL" id="KNC84098.1"/>
    </source>
</evidence>
<feature type="compositionally biased region" description="Polar residues" evidence="1">
    <location>
        <begin position="1"/>
        <end position="21"/>
    </location>
</feature>
<feature type="compositionally biased region" description="Acidic residues" evidence="1">
    <location>
        <begin position="26"/>
        <end position="46"/>
    </location>
</feature>
<dbReference type="EMBL" id="KQ241788">
    <property type="protein sequence ID" value="KNC84098.1"/>
    <property type="molecule type" value="Genomic_DNA"/>
</dbReference>
<feature type="compositionally biased region" description="Basic and acidic residues" evidence="1">
    <location>
        <begin position="47"/>
        <end position="56"/>
    </location>
</feature>
<evidence type="ECO:0000256" key="1">
    <source>
        <dbReference type="SAM" id="MobiDB-lite"/>
    </source>
</evidence>